<proteinExistence type="predicted"/>
<name>A0A4D6LVW7_VIGUN</name>
<organism evidence="1 2">
    <name type="scientific">Vigna unguiculata</name>
    <name type="common">Cowpea</name>
    <dbReference type="NCBI Taxonomy" id="3917"/>
    <lineage>
        <taxon>Eukaryota</taxon>
        <taxon>Viridiplantae</taxon>
        <taxon>Streptophyta</taxon>
        <taxon>Embryophyta</taxon>
        <taxon>Tracheophyta</taxon>
        <taxon>Spermatophyta</taxon>
        <taxon>Magnoliopsida</taxon>
        <taxon>eudicotyledons</taxon>
        <taxon>Gunneridae</taxon>
        <taxon>Pentapetalae</taxon>
        <taxon>rosids</taxon>
        <taxon>fabids</taxon>
        <taxon>Fabales</taxon>
        <taxon>Fabaceae</taxon>
        <taxon>Papilionoideae</taxon>
        <taxon>50 kb inversion clade</taxon>
        <taxon>NPAAA clade</taxon>
        <taxon>indigoferoid/millettioid clade</taxon>
        <taxon>Phaseoleae</taxon>
        <taxon>Vigna</taxon>
    </lineage>
</organism>
<sequence length="83" mass="9171">MAPGGLLIPPSDRNHWERLLHRVAPGGKGVLCQVALEKQWRWKSTSAWRWAGTARRSGPVSPGGVGWCARRPCTRSRVVCVVL</sequence>
<reference evidence="1 2" key="1">
    <citation type="submission" date="2019-04" db="EMBL/GenBank/DDBJ databases">
        <title>An improved genome assembly and genetic linkage map for asparagus bean, Vigna unguiculata ssp. sesquipedialis.</title>
        <authorList>
            <person name="Xia Q."/>
            <person name="Zhang R."/>
            <person name="Dong Y."/>
        </authorList>
    </citation>
    <scope>NUCLEOTIDE SEQUENCE [LARGE SCALE GENOMIC DNA]</scope>
    <source>
        <tissue evidence="1">Leaf</tissue>
    </source>
</reference>
<evidence type="ECO:0000313" key="1">
    <source>
        <dbReference type="EMBL" id="QCD93199.1"/>
    </source>
</evidence>
<evidence type="ECO:0000313" key="2">
    <source>
        <dbReference type="Proteomes" id="UP000501690"/>
    </source>
</evidence>
<dbReference type="EMBL" id="CP039349">
    <property type="protein sequence ID" value="QCD93199.1"/>
    <property type="molecule type" value="Genomic_DNA"/>
</dbReference>
<protein>
    <submittedName>
        <fullName evidence="1">Uncharacterized protein</fullName>
    </submittedName>
</protein>
<accession>A0A4D6LVW7</accession>
<keyword evidence="2" id="KW-1185">Reference proteome</keyword>
<dbReference type="AlphaFoldDB" id="A0A4D6LVW7"/>
<dbReference type="Proteomes" id="UP000501690">
    <property type="component" value="Linkage Group LG5"/>
</dbReference>
<gene>
    <name evidence="1" type="ORF">DEO72_LG5g1271</name>
</gene>